<organism evidence="1 2">
    <name type="scientific">Mycolicibacterium sphagni</name>
    <dbReference type="NCBI Taxonomy" id="1786"/>
    <lineage>
        <taxon>Bacteria</taxon>
        <taxon>Bacillati</taxon>
        <taxon>Actinomycetota</taxon>
        <taxon>Actinomycetes</taxon>
        <taxon>Mycobacteriales</taxon>
        <taxon>Mycobacteriaceae</taxon>
        <taxon>Mycolicibacterium</taxon>
    </lineage>
</organism>
<comment type="caution">
    <text evidence="1">The sequence shown here is derived from an EMBL/GenBank/DDBJ whole genome shotgun (WGS) entry which is preliminary data.</text>
</comment>
<evidence type="ECO:0000313" key="1">
    <source>
        <dbReference type="EMBL" id="NTY57948.1"/>
    </source>
</evidence>
<keyword evidence="2" id="KW-1185">Reference proteome</keyword>
<sequence>MTYTVTTWTTTSVARIKADYVVVHRKPNGTRCAIDANMVLTQMNEVGGRRTILGIVDTTTCEVTAAPDFDGFEGLMDRDLWRSRRVHISLNEHGEGARA</sequence>
<dbReference type="EMBL" id="VBSB01000001">
    <property type="protein sequence ID" value="NTY57948.1"/>
    <property type="molecule type" value="Genomic_DNA"/>
</dbReference>
<dbReference type="Proteomes" id="UP000708347">
    <property type="component" value="Unassembled WGS sequence"/>
</dbReference>
<dbReference type="RefSeq" id="WP_174395972.1">
    <property type="nucleotide sequence ID" value="NZ_VBSB01000001.1"/>
</dbReference>
<name>A0ABX2JN44_9MYCO</name>
<reference evidence="1 2" key="1">
    <citation type="submission" date="2019-05" db="EMBL/GenBank/DDBJ databases">
        <title>Mycolicibacterium sphagni ENV482 genome assembly.</title>
        <authorList>
            <person name="Chen W."/>
            <person name="Faulkner N.W."/>
            <person name="Hyman M.R."/>
        </authorList>
    </citation>
    <scope>NUCLEOTIDE SEQUENCE [LARGE SCALE GENOMIC DNA]</scope>
    <source>
        <strain evidence="1 2">ENV482</strain>
    </source>
</reference>
<proteinExistence type="predicted"/>
<gene>
    <name evidence="1" type="ORF">FEG63_00090</name>
</gene>
<accession>A0ABX2JN44</accession>
<evidence type="ECO:0000313" key="2">
    <source>
        <dbReference type="Proteomes" id="UP000708347"/>
    </source>
</evidence>
<protein>
    <submittedName>
        <fullName evidence="1">Uncharacterized protein</fullName>
    </submittedName>
</protein>